<dbReference type="VEuPathDB" id="FungiDB:RhiirA1_484168"/>
<feature type="region of interest" description="Disordered" evidence="1">
    <location>
        <begin position="1"/>
        <end position="32"/>
    </location>
</feature>
<comment type="caution">
    <text evidence="2">The sequence shown here is derived from an EMBL/GenBank/DDBJ whole genome shotgun (WGS) entry which is preliminary data.</text>
</comment>
<sequence>MEDEKKLWKMKRSDGRQKEVMGTKMSDGRRKEVMEEEWWEIDGRRKEAMRDKKRQKEMIGSKQERKRNNGK</sequence>
<name>A0A2N0QJM2_9GLOM</name>
<reference evidence="2 3" key="1">
    <citation type="submission" date="2017-10" db="EMBL/GenBank/DDBJ databases">
        <title>Extensive intraspecific genome diversity in a model arbuscular mycorrhizal fungus.</title>
        <authorList>
            <person name="Chen E.C.H."/>
            <person name="Morin E."/>
            <person name="Baudet D."/>
            <person name="Noel J."/>
            <person name="Ndikumana S."/>
            <person name="Charron P."/>
            <person name="St-Onge C."/>
            <person name="Giorgi J."/>
            <person name="Grigoriev I.V."/>
            <person name="Roux C."/>
            <person name="Martin F.M."/>
            <person name="Corradi N."/>
        </authorList>
    </citation>
    <scope>NUCLEOTIDE SEQUENCE [LARGE SCALE GENOMIC DNA]</scope>
    <source>
        <strain evidence="2 3">A1</strain>
    </source>
</reference>
<protein>
    <submittedName>
        <fullName evidence="2">Uncharacterized protein</fullName>
    </submittedName>
</protein>
<reference evidence="2 3" key="2">
    <citation type="submission" date="2017-10" db="EMBL/GenBank/DDBJ databases">
        <title>Genome analyses suggest a sexual origin of heterokaryosis in a supposedly ancient asexual fungus.</title>
        <authorList>
            <person name="Corradi N."/>
            <person name="Sedzielewska K."/>
            <person name="Noel J."/>
            <person name="Charron P."/>
            <person name="Farinelli L."/>
            <person name="Marton T."/>
            <person name="Kruger M."/>
            <person name="Pelin A."/>
            <person name="Brachmann A."/>
            <person name="Corradi N."/>
        </authorList>
    </citation>
    <scope>NUCLEOTIDE SEQUENCE [LARGE SCALE GENOMIC DNA]</scope>
    <source>
        <strain evidence="2 3">A1</strain>
    </source>
</reference>
<gene>
    <name evidence="2" type="ORF">RhiirA1_484168</name>
</gene>
<evidence type="ECO:0000256" key="1">
    <source>
        <dbReference type="SAM" id="MobiDB-lite"/>
    </source>
</evidence>
<dbReference type="AlphaFoldDB" id="A0A2N0QJM2"/>
<evidence type="ECO:0000313" key="2">
    <source>
        <dbReference type="EMBL" id="PKC51257.1"/>
    </source>
</evidence>
<organism evidence="2 3">
    <name type="scientific">Rhizophagus irregularis</name>
    <dbReference type="NCBI Taxonomy" id="588596"/>
    <lineage>
        <taxon>Eukaryota</taxon>
        <taxon>Fungi</taxon>
        <taxon>Fungi incertae sedis</taxon>
        <taxon>Mucoromycota</taxon>
        <taxon>Glomeromycotina</taxon>
        <taxon>Glomeromycetes</taxon>
        <taxon>Glomerales</taxon>
        <taxon>Glomeraceae</taxon>
        <taxon>Rhizophagus</taxon>
    </lineage>
</organism>
<dbReference type="EMBL" id="LLXH01008006">
    <property type="protein sequence ID" value="PKC51257.1"/>
    <property type="molecule type" value="Genomic_DNA"/>
</dbReference>
<accession>A0A2N0QJM2</accession>
<proteinExistence type="predicted"/>
<feature type="region of interest" description="Disordered" evidence="1">
    <location>
        <begin position="47"/>
        <end position="71"/>
    </location>
</feature>
<evidence type="ECO:0000313" key="3">
    <source>
        <dbReference type="Proteomes" id="UP000232688"/>
    </source>
</evidence>
<dbReference type="Proteomes" id="UP000232688">
    <property type="component" value="Unassembled WGS sequence"/>
</dbReference>